<gene>
    <name evidence="3" type="ORF">B5C82_00710</name>
    <name evidence="2" type="ORF">VL99_07145</name>
</gene>
<dbReference type="EMBL" id="AAEAIU010000003">
    <property type="protein sequence ID" value="EAW1271482.1"/>
    <property type="molecule type" value="Genomic_DNA"/>
</dbReference>
<dbReference type="EMBL" id="AAGADD010000001">
    <property type="protein sequence ID" value="EBL7640230.1"/>
    <property type="molecule type" value="Genomic_DNA"/>
</dbReference>
<dbReference type="InterPro" id="IPR025960">
    <property type="entry name" value="RVT_N"/>
</dbReference>
<proteinExistence type="predicted"/>
<evidence type="ECO:0000313" key="2">
    <source>
        <dbReference type="EMBL" id="EAW1271482.1"/>
    </source>
</evidence>
<accession>A0A5T3ZKF7</accession>
<feature type="domain" description="Reverse transcriptase N-terminal" evidence="1">
    <location>
        <begin position="73"/>
        <end position="138"/>
    </location>
</feature>
<comment type="caution">
    <text evidence="2">The sequence shown here is derived from an EMBL/GenBank/DDBJ whole genome shotgun (WGS) entry which is preliminary data.</text>
</comment>
<sequence length="138" mass="15921">MVCSTVKQSNVAESWLRWFIPTLTRPLREHKITPVRGGRLLFAQGFLTKSTEEGSKLSTLIKVPALSGRAENWHQINWRQIHRQVRGLQIRIAKATEQKHWRRVNALQRMLTRSFAAKALAVRRVTENRGKKTAGVDR</sequence>
<reference evidence="3" key="1">
    <citation type="submission" date="2018-07" db="EMBL/GenBank/DDBJ databases">
        <authorList>
            <consortium name="PulseNet: The National Subtyping Network for Foodborne Disease Surveillance"/>
            <person name="Tarr C.L."/>
            <person name="Trees E."/>
            <person name="Katz L.S."/>
            <person name="Carleton-Romer H.A."/>
            <person name="Stroika S."/>
            <person name="Kucerova Z."/>
            <person name="Roache K.F."/>
            <person name="Sabol A.L."/>
            <person name="Besser J."/>
            <person name="Gerner-Smidt P."/>
        </authorList>
    </citation>
    <scope>NUCLEOTIDE SEQUENCE</scope>
    <source>
        <strain evidence="3">PNUSAS009496</strain>
    </source>
</reference>
<protein>
    <recommendedName>
        <fullName evidence="1">Reverse transcriptase N-terminal domain-containing protein</fullName>
    </recommendedName>
</protein>
<name>A0A5T3ZKF7_SALER</name>
<organism evidence="2">
    <name type="scientific">Salmonella enterica</name>
    <name type="common">Salmonella choleraesuis</name>
    <dbReference type="NCBI Taxonomy" id="28901"/>
    <lineage>
        <taxon>Bacteria</taxon>
        <taxon>Pseudomonadati</taxon>
        <taxon>Pseudomonadota</taxon>
        <taxon>Gammaproteobacteria</taxon>
        <taxon>Enterobacterales</taxon>
        <taxon>Enterobacteriaceae</taxon>
        <taxon>Salmonella</taxon>
    </lineage>
</organism>
<dbReference type="Pfam" id="PF13655">
    <property type="entry name" value="RVT_N"/>
    <property type="match status" value="1"/>
</dbReference>
<reference evidence="2" key="2">
    <citation type="submission" date="2018-07" db="EMBL/GenBank/DDBJ databases">
        <authorList>
            <consortium name="GenomeTrakr network: Whole genome sequencing for foodborne pathogen traceback"/>
        </authorList>
    </citation>
    <scope>NUCLEOTIDE SEQUENCE</scope>
    <source>
        <strain evidence="2">CFSAN029662</strain>
    </source>
</reference>
<evidence type="ECO:0000259" key="1">
    <source>
        <dbReference type="Pfam" id="PF13655"/>
    </source>
</evidence>
<dbReference type="AlphaFoldDB" id="A0A5T3ZKF7"/>
<evidence type="ECO:0000313" key="3">
    <source>
        <dbReference type="EMBL" id="EBL7640230.1"/>
    </source>
</evidence>